<dbReference type="InterPro" id="IPR003738">
    <property type="entry name" value="SRAP"/>
</dbReference>
<comment type="caution">
    <text evidence="10">The sequence shown here is derived from an EMBL/GenBank/DDBJ whole genome shotgun (WGS) entry which is preliminary data.</text>
</comment>
<dbReference type="EC" id="3.4.-.-" evidence="8"/>
<gene>
    <name evidence="10" type="ORF">BJF95_19355</name>
</gene>
<feature type="region of interest" description="Disordered" evidence="9">
    <location>
        <begin position="233"/>
        <end position="254"/>
    </location>
</feature>
<dbReference type="GO" id="GO:0008233">
    <property type="term" value="F:peptidase activity"/>
    <property type="evidence" value="ECO:0007669"/>
    <property type="project" value="UniProtKB-KW"/>
</dbReference>
<evidence type="ECO:0000256" key="4">
    <source>
        <dbReference type="ARBA" id="ARBA00022801"/>
    </source>
</evidence>
<dbReference type="STRING" id="1867956.BJF95_19355"/>
<dbReference type="SUPFAM" id="SSF143081">
    <property type="entry name" value="BB1717-like"/>
    <property type="match status" value="1"/>
</dbReference>
<organism evidence="10 11">
    <name type="scientific">Rhizobium oryziradicis</name>
    <dbReference type="NCBI Taxonomy" id="1867956"/>
    <lineage>
        <taxon>Bacteria</taxon>
        <taxon>Pseudomonadati</taxon>
        <taxon>Pseudomonadota</taxon>
        <taxon>Alphaproteobacteria</taxon>
        <taxon>Hyphomicrobiales</taxon>
        <taxon>Rhizobiaceae</taxon>
        <taxon>Rhizobium/Agrobacterium group</taxon>
        <taxon>Rhizobium</taxon>
    </lineage>
</organism>
<dbReference type="PANTHER" id="PTHR13604">
    <property type="entry name" value="DC12-RELATED"/>
    <property type="match status" value="1"/>
</dbReference>
<evidence type="ECO:0000313" key="11">
    <source>
        <dbReference type="Proteomes" id="UP000186894"/>
    </source>
</evidence>
<keyword evidence="3" id="KW-0227">DNA damage</keyword>
<accession>A0A1Q8ZMS9</accession>
<dbReference type="GO" id="GO:0006508">
    <property type="term" value="P:proteolysis"/>
    <property type="evidence" value="ECO:0007669"/>
    <property type="project" value="UniProtKB-KW"/>
</dbReference>
<sequence length="254" mass="28133">MCGRFALTTTPEDVMDAFGLHELEAFPQRFNIAPTQPILIVGEGDAPQTGSNLPSRRAFLVRWGFMPSWVKDPRDFPLLINARSETAIDKASFRNAMRHRRILIPATGFYEWYRPSKESGEASQAYWIKPRHGGIVAFGGLVETWASADGSEVDTGAILTTVANGAIRSIHDRMPVVIEPQDFSRWLDCKTQEPRKVADLMRPVQDDFFEAVPVSNLVNKVANVGPEIQVAVSSPAKADTKKQPKPPSGQLSLF</sequence>
<dbReference type="Gene3D" id="3.90.1680.10">
    <property type="entry name" value="SOS response associated peptidase-like"/>
    <property type="match status" value="1"/>
</dbReference>
<reference evidence="10 11" key="1">
    <citation type="submission" date="2016-09" db="EMBL/GenBank/DDBJ databases">
        <title>Rhizobium oryziradicis sp. nov., isolated from the root of rice.</title>
        <authorList>
            <person name="Zhao J."/>
            <person name="Zhang X."/>
        </authorList>
    </citation>
    <scope>NUCLEOTIDE SEQUENCE [LARGE SCALE GENOMIC DNA]</scope>
    <source>
        <strain evidence="10 11">N19</strain>
    </source>
</reference>
<evidence type="ECO:0000256" key="6">
    <source>
        <dbReference type="ARBA" id="ARBA00023125"/>
    </source>
</evidence>
<evidence type="ECO:0000256" key="9">
    <source>
        <dbReference type="SAM" id="MobiDB-lite"/>
    </source>
</evidence>
<dbReference type="PANTHER" id="PTHR13604:SF0">
    <property type="entry name" value="ABASIC SITE PROCESSING PROTEIN HMCES"/>
    <property type="match status" value="1"/>
</dbReference>
<dbReference type="Pfam" id="PF02586">
    <property type="entry name" value="SRAP"/>
    <property type="match status" value="1"/>
</dbReference>
<evidence type="ECO:0000256" key="2">
    <source>
        <dbReference type="ARBA" id="ARBA00022670"/>
    </source>
</evidence>
<protein>
    <recommendedName>
        <fullName evidence="8">Abasic site processing protein</fullName>
        <ecNumber evidence="8">3.4.-.-</ecNumber>
    </recommendedName>
</protein>
<keyword evidence="11" id="KW-1185">Reference proteome</keyword>
<evidence type="ECO:0000256" key="7">
    <source>
        <dbReference type="ARBA" id="ARBA00023239"/>
    </source>
</evidence>
<evidence type="ECO:0000256" key="1">
    <source>
        <dbReference type="ARBA" id="ARBA00008136"/>
    </source>
</evidence>
<keyword evidence="2 8" id="KW-0645">Protease</keyword>
<dbReference type="AlphaFoldDB" id="A0A1Q8ZMS9"/>
<dbReference type="InterPro" id="IPR036590">
    <property type="entry name" value="SRAP-like"/>
</dbReference>
<keyword evidence="4 8" id="KW-0378">Hydrolase</keyword>
<keyword evidence="5" id="KW-0190">Covalent protein-DNA linkage</keyword>
<evidence type="ECO:0000256" key="8">
    <source>
        <dbReference type="RuleBase" id="RU364100"/>
    </source>
</evidence>
<dbReference type="GO" id="GO:0016829">
    <property type="term" value="F:lyase activity"/>
    <property type="evidence" value="ECO:0007669"/>
    <property type="project" value="UniProtKB-KW"/>
</dbReference>
<proteinExistence type="inferred from homology"/>
<evidence type="ECO:0000313" key="10">
    <source>
        <dbReference type="EMBL" id="OLP43094.1"/>
    </source>
</evidence>
<evidence type="ECO:0000256" key="5">
    <source>
        <dbReference type="ARBA" id="ARBA00023124"/>
    </source>
</evidence>
<keyword evidence="7" id="KW-0456">Lyase</keyword>
<evidence type="ECO:0000256" key="3">
    <source>
        <dbReference type="ARBA" id="ARBA00022763"/>
    </source>
</evidence>
<dbReference type="GO" id="GO:0003697">
    <property type="term" value="F:single-stranded DNA binding"/>
    <property type="evidence" value="ECO:0007669"/>
    <property type="project" value="InterPro"/>
</dbReference>
<comment type="similarity">
    <text evidence="1 8">Belongs to the SOS response-associated peptidase family.</text>
</comment>
<name>A0A1Q8ZMS9_9HYPH</name>
<dbReference type="EMBL" id="MKIM01000028">
    <property type="protein sequence ID" value="OLP43094.1"/>
    <property type="molecule type" value="Genomic_DNA"/>
</dbReference>
<dbReference type="OrthoDB" id="9782620at2"/>
<dbReference type="RefSeq" id="WP_075640425.1">
    <property type="nucleotide sequence ID" value="NZ_MKIM01000028.1"/>
</dbReference>
<keyword evidence="6" id="KW-0238">DNA-binding</keyword>
<dbReference type="Proteomes" id="UP000186894">
    <property type="component" value="Unassembled WGS sequence"/>
</dbReference>
<dbReference type="GO" id="GO:0106300">
    <property type="term" value="P:protein-DNA covalent cross-linking repair"/>
    <property type="evidence" value="ECO:0007669"/>
    <property type="project" value="InterPro"/>
</dbReference>